<dbReference type="RefSeq" id="WP_075032027.1">
    <property type="nucleotide sequence ID" value="NZ_FONR01000021.1"/>
</dbReference>
<protein>
    <submittedName>
        <fullName evidence="1">Uncharacterized protein</fullName>
    </submittedName>
</protein>
<evidence type="ECO:0000313" key="2">
    <source>
        <dbReference type="Proteomes" id="UP000181942"/>
    </source>
</evidence>
<evidence type="ECO:0000313" key="1">
    <source>
        <dbReference type="EMBL" id="SFG48697.1"/>
    </source>
</evidence>
<dbReference type="EMBL" id="FONR01000021">
    <property type="protein sequence ID" value="SFG48697.1"/>
    <property type="molecule type" value="Genomic_DNA"/>
</dbReference>
<gene>
    <name evidence="1" type="ORF">SAMN02787118_121141</name>
</gene>
<proteinExistence type="predicted"/>
<dbReference type="OrthoDB" id="4237521at2"/>
<organism evidence="1 2">
    <name type="scientific">Streptomyces mirabilis</name>
    <dbReference type="NCBI Taxonomy" id="68239"/>
    <lineage>
        <taxon>Bacteria</taxon>
        <taxon>Bacillati</taxon>
        <taxon>Actinomycetota</taxon>
        <taxon>Actinomycetes</taxon>
        <taxon>Kitasatosporales</taxon>
        <taxon>Streptomycetaceae</taxon>
        <taxon>Streptomyces</taxon>
    </lineage>
</organism>
<sequence length="74" mass="8451">MNQRKDTYRAALQREPDVAAPRPVKVTHLHTRYVRVTIELDAALQRELTRWVEPPLSALLRVGAAVLQPLRSNP</sequence>
<accession>A0A1I2SCN4</accession>
<dbReference type="Proteomes" id="UP000181942">
    <property type="component" value="Unassembled WGS sequence"/>
</dbReference>
<name>A0A1I2SCN4_9ACTN</name>
<reference evidence="1 2" key="1">
    <citation type="submission" date="2016-10" db="EMBL/GenBank/DDBJ databases">
        <authorList>
            <person name="de Groot N.N."/>
        </authorList>
    </citation>
    <scope>NUCLEOTIDE SEQUENCE [LARGE SCALE GENOMIC DNA]</scope>
    <source>
        <strain evidence="1 2">OK461</strain>
    </source>
</reference>
<dbReference type="AlphaFoldDB" id="A0A1I2SCN4"/>